<feature type="region of interest" description="Disordered" evidence="1">
    <location>
        <begin position="323"/>
        <end position="376"/>
    </location>
</feature>
<comment type="caution">
    <text evidence="2">The sequence shown here is derived from an EMBL/GenBank/DDBJ whole genome shotgun (WGS) entry which is preliminary data.</text>
</comment>
<organism evidence="2 3">
    <name type="scientific">Anguilla anguilla</name>
    <name type="common">European freshwater eel</name>
    <name type="synonym">Muraena anguilla</name>
    <dbReference type="NCBI Taxonomy" id="7936"/>
    <lineage>
        <taxon>Eukaryota</taxon>
        <taxon>Metazoa</taxon>
        <taxon>Chordata</taxon>
        <taxon>Craniata</taxon>
        <taxon>Vertebrata</taxon>
        <taxon>Euteleostomi</taxon>
        <taxon>Actinopterygii</taxon>
        <taxon>Neopterygii</taxon>
        <taxon>Teleostei</taxon>
        <taxon>Anguilliformes</taxon>
        <taxon>Anguillidae</taxon>
        <taxon>Anguilla</taxon>
    </lineage>
</organism>
<evidence type="ECO:0000313" key="2">
    <source>
        <dbReference type="EMBL" id="KAG5847902.1"/>
    </source>
</evidence>
<evidence type="ECO:0000256" key="1">
    <source>
        <dbReference type="SAM" id="MobiDB-lite"/>
    </source>
</evidence>
<feature type="compositionally biased region" description="Basic and acidic residues" evidence="1">
    <location>
        <begin position="108"/>
        <end position="118"/>
    </location>
</feature>
<protein>
    <submittedName>
        <fullName evidence="2">Uncharacterized protein</fullName>
    </submittedName>
</protein>
<feature type="compositionally biased region" description="Basic residues" evidence="1">
    <location>
        <begin position="332"/>
        <end position="341"/>
    </location>
</feature>
<feature type="compositionally biased region" description="Polar residues" evidence="1">
    <location>
        <begin position="22"/>
        <end position="45"/>
    </location>
</feature>
<dbReference type="AlphaFoldDB" id="A0A9D3S2K0"/>
<gene>
    <name evidence="2" type="ORF">ANANG_G00131140</name>
</gene>
<reference evidence="2" key="1">
    <citation type="submission" date="2021-01" db="EMBL/GenBank/DDBJ databases">
        <title>A chromosome-scale assembly of European eel, Anguilla anguilla.</title>
        <authorList>
            <person name="Henkel C."/>
            <person name="Jong-Raadsen S.A."/>
            <person name="Dufour S."/>
            <person name="Weltzien F.-A."/>
            <person name="Palstra A.P."/>
            <person name="Pelster B."/>
            <person name="Spaink H.P."/>
            <person name="Van Den Thillart G.E."/>
            <person name="Jansen H."/>
            <person name="Zahm M."/>
            <person name="Klopp C."/>
            <person name="Cedric C."/>
            <person name="Louis A."/>
            <person name="Berthelot C."/>
            <person name="Parey E."/>
            <person name="Roest Crollius H."/>
            <person name="Montfort J."/>
            <person name="Robinson-Rechavi M."/>
            <person name="Bucao C."/>
            <person name="Bouchez O."/>
            <person name="Gislard M."/>
            <person name="Lluch J."/>
            <person name="Milhes M."/>
            <person name="Lampietro C."/>
            <person name="Lopez Roques C."/>
            <person name="Donnadieu C."/>
            <person name="Braasch I."/>
            <person name="Desvignes T."/>
            <person name="Postlethwait J."/>
            <person name="Bobe J."/>
            <person name="Guiguen Y."/>
            <person name="Dirks R."/>
        </authorList>
    </citation>
    <scope>NUCLEOTIDE SEQUENCE</scope>
    <source>
        <strain evidence="2">Tag_6206</strain>
        <tissue evidence="2">Liver</tissue>
    </source>
</reference>
<dbReference type="EMBL" id="JAFIRN010000006">
    <property type="protein sequence ID" value="KAG5847902.1"/>
    <property type="molecule type" value="Genomic_DNA"/>
</dbReference>
<proteinExistence type="predicted"/>
<sequence length="376" mass="41740">MEECKPSSLSLPPIRRVVDSTKLTDSISQSESLPGSMECLSSASSGGCVKAEPVIDGTDYTGVEPKARLNRSDDTEEGTEWKTACGMTKEEKDRLSNMKEEEEEKEEGGERQSVKMERDDGVKYSEGLGREQEKVKDEQQRNGVTEQTCQTHRCEKKRGKSEYGQQEEAGLSTLVTACLLEQPRVLICRLKIADISVSVSPPPPHPMASKEDWGVKVPHTLEGSCSLRRKGQVMTRKRKMIGQLEIPQKQLPAPSENRLCVEASHKPLVISPRNQNTGRTFEASSQVFACSQCPFFHSEQLNLHQHIEKVHPEELRWTLKVSEGSGGEKLSKSRTHQHPKPTKTVPTPTQAHPGTSGAHTCPQCGKSFKFNPQTRG</sequence>
<feature type="compositionally biased region" description="Basic and acidic residues" evidence="1">
    <location>
        <begin position="88"/>
        <end position="99"/>
    </location>
</feature>
<feature type="region of interest" description="Disordered" evidence="1">
    <location>
        <begin position="22"/>
        <end position="118"/>
    </location>
</feature>
<keyword evidence="3" id="KW-1185">Reference proteome</keyword>
<name>A0A9D3S2K0_ANGAN</name>
<dbReference type="Proteomes" id="UP001044222">
    <property type="component" value="Chromosome 6"/>
</dbReference>
<accession>A0A9D3S2K0</accession>
<evidence type="ECO:0000313" key="3">
    <source>
        <dbReference type="Proteomes" id="UP001044222"/>
    </source>
</evidence>